<evidence type="ECO:0000313" key="2">
    <source>
        <dbReference type="EMBL" id="KAJ1115263.1"/>
    </source>
</evidence>
<feature type="region of interest" description="Disordered" evidence="1">
    <location>
        <begin position="73"/>
        <end position="125"/>
    </location>
</feature>
<evidence type="ECO:0000313" key="3">
    <source>
        <dbReference type="Proteomes" id="UP001066276"/>
    </source>
</evidence>
<feature type="compositionally biased region" description="Polar residues" evidence="1">
    <location>
        <begin position="81"/>
        <end position="113"/>
    </location>
</feature>
<proteinExistence type="predicted"/>
<feature type="region of interest" description="Disordered" evidence="1">
    <location>
        <begin position="270"/>
        <end position="299"/>
    </location>
</feature>
<feature type="compositionally biased region" description="Basic and acidic residues" evidence="1">
    <location>
        <begin position="290"/>
        <end position="299"/>
    </location>
</feature>
<keyword evidence="3" id="KW-1185">Reference proteome</keyword>
<protein>
    <submittedName>
        <fullName evidence="2">Uncharacterized protein</fullName>
    </submittedName>
</protein>
<dbReference type="EMBL" id="JANPWB010000012">
    <property type="protein sequence ID" value="KAJ1115263.1"/>
    <property type="molecule type" value="Genomic_DNA"/>
</dbReference>
<dbReference type="AlphaFoldDB" id="A0AAV7NLL0"/>
<organism evidence="2 3">
    <name type="scientific">Pleurodeles waltl</name>
    <name type="common">Iberian ribbed newt</name>
    <dbReference type="NCBI Taxonomy" id="8319"/>
    <lineage>
        <taxon>Eukaryota</taxon>
        <taxon>Metazoa</taxon>
        <taxon>Chordata</taxon>
        <taxon>Craniata</taxon>
        <taxon>Vertebrata</taxon>
        <taxon>Euteleostomi</taxon>
        <taxon>Amphibia</taxon>
        <taxon>Batrachia</taxon>
        <taxon>Caudata</taxon>
        <taxon>Salamandroidea</taxon>
        <taxon>Salamandridae</taxon>
        <taxon>Pleurodelinae</taxon>
        <taxon>Pleurodeles</taxon>
    </lineage>
</organism>
<sequence>MRGVVCDGRINTPSRSENNISLICVNMCREYSQLLKACSACRCDNHQDGSYPGEWCGGEGMIALRAQNRHTIRRKHKRVHSSNTHTRAHPSTCTRKRQGTNTAGGKRSPSSQRACAAGTQPLPWPPARTPVTAWRDSPFPSASLHVTGDAAERDTQSIRKPCLTVQHQPERGELPHRGAAAARHGAAVCTQACQETRAHVQHARQQPGTALLSAHMPAWRPHVSHRGVPGDPGTRTTHNAAQGQRCCLHTDVPGESGARTTRHAWKFEQTYNTPSKSPEQRFRPQTGVPGDHRTRIPLL</sequence>
<accession>A0AAV7NLL0</accession>
<dbReference type="Proteomes" id="UP001066276">
    <property type="component" value="Chromosome 8"/>
</dbReference>
<comment type="caution">
    <text evidence="2">The sequence shown here is derived from an EMBL/GenBank/DDBJ whole genome shotgun (WGS) entry which is preliminary data.</text>
</comment>
<gene>
    <name evidence="2" type="ORF">NDU88_003489</name>
</gene>
<evidence type="ECO:0000256" key="1">
    <source>
        <dbReference type="SAM" id="MobiDB-lite"/>
    </source>
</evidence>
<name>A0AAV7NLL0_PLEWA</name>
<reference evidence="2" key="1">
    <citation type="journal article" date="2022" name="bioRxiv">
        <title>Sequencing and chromosome-scale assembly of the giantPleurodeles waltlgenome.</title>
        <authorList>
            <person name="Brown T."/>
            <person name="Elewa A."/>
            <person name="Iarovenko S."/>
            <person name="Subramanian E."/>
            <person name="Araus A.J."/>
            <person name="Petzold A."/>
            <person name="Susuki M."/>
            <person name="Suzuki K.-i.T."/>
            <person name="Hayashi T."/>
            <person name="Toyoda A."/>
            <person name="Oliveira C."/>
            <person name="Osipova E."/>
            <person name="Leigh N.D."/>
            <person name="Simon A."/>
            <person name="Yun M.H."/>
        </authorList>
    </citation>
    <scope>NUCLEOTIDE SEQUENCE</scope>
    <source>
        <strain evidence="2">20211129_DDA</strain>
        <tissue evidence="2">Liver</tissue>
    </source>
</reference>